<proteinExistence type="predicted"/>
<evidence type="ECO:0000313" key="1">
    <source>
        <dbReference type="EMBL" id="PWI64879.1"/>
    </source>
</evidence>
<comment type="caution">
    <text evidence="1">The sequence shown here is derived from an EMBL/GenBank/DDBJ whole genome shotgun (WGS) entry which is preliminary data.</text>
</comment>
<dbReference type="GO" id="GO:0003676">
    <property type="term" value="F:nucleic acid binding"/>
    <property type="evidence" value="ECO:0007669"/>
    <property type="project" value="InterPro"/>
</dbReference>
<organism evidence="1 2">
    <name type="scientific">Purpureocillium lilacinum</name>
    <name type="common">Paecilomyces lilacinus</name>
    <dbReference type="NCBI Taxonomy" id="33203"/>
    <lineage>
        <taxon>Eukaryota</taxon>
        <taxon>Fungi</taxon>
        <taxon>Dikarya</taxon>
        <taxon>Ascomycota</taxon>
        <taxon>Pezizomycotina</taxon>
        <taxon>Sordariomycetes</taxon>
        <taxon>Hypocreomycetidae</taxon>
        <taxon>Hypocreales</taxon>
        <taxon>Ophiocordycipitaceae</taxon>
        <taxon>Purpureocillium</taxon>
    </lineage>
</organism>
<reference evidence="1 2" key="1">
    <citation type="journal article" date="2016" name="Front. Microbiol.">
        <title>Genome and transcriptome sequences reveal the specific parasitism of the nematophagous Purpureocillium lilacinum 36-1.</title>
        <authorList>
            <person name="Xie J."/>
            <person name="Li S."/>
            <person name="Mo C."/>
            <person name="Xiao X."/>
            <person name="Peng D."/>
            <person name="Wang G."/>
            <person name="Xiao Y."/>
        </authorList>
    </citation>
    <scope>NUCLEOTIDE SEQUENCE [LARGE SCALE GENOMIC DNA]</scope>
    <source>
        <strain evidence="1 2">36-1</strain>
    </source>
</reference>
<sequence>MARAAEKGLTAAISLKRLKILSLKRIGAQAVIGAFRTVATAMAEAEASIPTIEERHRQSATRLYVDLRTLPQTHPLAALRNKASRRYLSPMQGIASVVAKASTERMEVISAFALRPWAKLIPISAKMDLAGTVQPPNPQGIIITTASSQKDGRVGIGGVVCDITHGDTGRILATYSIALGPDSEQNPYTAELAAIEAALRNVPPGLVSRDVTVVTSNRSAAIAIRRPRQQSGQCTIRQIYDRAKRLQKNGCSKAAAQRATKQEYVVETPPYQASSTTLRLTLARKRPREQLPDSVRKYSKRIDKALPGRHTRALYEALKRRESDVLA</sequence>
<dbReference type="AlphaFoldDB" id="A0A2U3DRL0"/>
<accession>A0A2U3DRL0</accession>
<name>A0A2U3DRL0_PURLI</name>
<dbReference type="Proteomes" id="UP000245956">
    <property type="component" value="Unassembled WGS sequence"/>
</dbReference>
<evidence type="ECO:0008006" key="3">
    <source>
        <dbReference type="Google" id="ProtNLM"/>
    </source>
</evidence>
<evidence type="ECO:0000313" key="2">
    <source>
        <dbReference type="Proteomes" id="UP000245956"/>
    </source>
</evidence>
<dbReference type="Gene3D" id="3.30.420.10">
    <property type="entry name" value="Ribonuclease H-like superfamily/Ribonuclease H"/>
    <property type="match status" value="1"/>
</dbReference>
<gene>
    <name evidence="1" type="ORF">PCL_08426</name>
</gene>
<dbReference type="EMBL" id="LCWV01000042">
    <property type="protein sequence ID" value="PWI64879.1"/>
    <property type="molecule type" value="Genomic_DNA"/>
</dbReference>
<dbReference type="InterPro" id="IPR036397">
    <property type="entry name" value="RNaseH_sf"/>
</dbReference>
<protein>
    <recommendedName>
        <fullName evidence="3">Reverse transcriptase</fullName>
    </recommendedName>
</protein>